<dbReference type="AlphaFoldDB" id="S6CAR3"/>
<name>S6CAR3_BABBO</name>
<protein>
    <submittedName>
        <fullName evidence="1">Uncharacterized protein</fullName>
    </submittedName>
</protein>
<organism evidence="1">
    <name type="scientific">Babesia bovis</name>
    <dbReference type="NCBI Taxonomy" id="5865"/>
    <lineage>
        <taxon>Eukaryota</taxon>
        <taxon>Sar</taxon>
        <taxon>Alveolata</taxon>
        <taxon>Apicomplexa</taxon>
        <taxon>Aconoidasida</taxon>
        <taxon>Piroplasmida</taxon>
        <taxon>Babesiidae</taxon>
        <taxon>Babesia</taxon>
    </lineage>
</organism>
<proteinExistence type="evidence at transcript level"/>
<evidence type="ECO:0000313" key="1">
    <source>
        <dbReference type="EMBL" id="BAN66085.1"/>
    </source>
</evidence>
<reference evidence="1" key="1">
    <citation type="journal article" date="2014" name="BMC Genomics">
        <title>The Babesia bovis gene and promoter model: an update from full-length EST analysis.</title>
        <authorList>
            <person name="Yamagishi J."/>
            <person name="Wakaguri H."/>
            <person name="Yokoyama N."/>
            <person name="Yamashita R."/>
            <person name="Suzuki Y."/>
            <person name="Xuan X."/>
            <person name="Igarashi I."/>
        </authorList>
    </citation>
    <scope>NUCLEOTIDE SEQUENCE</scope>
    <source>
        <strain evidence="1">Texas</strain>
    </source>
</reference>
<sequence length="50" mass="5726">MCRTGVSCGRIFRIVGSISHGYIVTSLYNALVQLDVSNAYLQIRYWHIIH</sequence>
<accession>S6CAR3</accession>
<dbReference type="EMBL" id="AK442291">
    <property type="protein sequence ID" value="BAN66085.1"/>
    <property type="molecule type" value="mRNA"/>
</dbReference>